<dbReference type="RefSeq" id="WP_348395327.1">
    <property type="nucleotide sequence ID" value="NZ_CP136600.1"/>
</dbReference>
<protein>
    <submittedName>
        <fullName evidence="4">TetR/AcrR family transcriptional regulator</fullName>
    </submittedName>
</protein>
<dbReference type="EMBL" id="CP136600">
    <property type="protein sequence ID" value="WOH36516.1"/>
    <property type="molecule type" value="Genomic_DNA"/>
</dbReference>
<dbReference type="InterPro" id="IPR009057">
    <property type="entry name" value="Homeodomain-like_sf"/>
</dbReference>
<dbReference type="InterPro" id="IPR001647">
    <property type="entry name" value="HTH_TetR"/>
</dbReference>
<dbReference type="Pfam" id="PF00440">
    <property type="entry name" value="TetR_N"/>
    <property type="match status" value="1"/>
</dbReference>
<feature type="domain" description="HTH tetR-type" evidence="3">
    <location>
        <begin position="13"/>
        <end position="73"/>
    </location>
</feature>
<name>A0ABZ0GM70_9GAMM</name>
<dbReference type="SUPFAM" id="SSF46689">
    <property type="entry name" value="Homeodomain-like"/>
    <property type="match status" value="1"/>
</dbReference>
<dbReference type="PANTHER" id="PTHR30055:SF146">
    <property type="entry name" value="HTH-TYPE TRANSCRIPTIONAL DUAL REGULATOR CECR"/>
    <property type="match status" value="1"/>
</dbReference>
<dbReference type="InterPro" id="IPR050109">
    <property type="entry name" value="HTH-type_TetR-like_transc_reg"/>
</dbReference>
<accession>A0ABZ0GM70</accession>
<feature type="DNA-binding region" description="H-T-H motif" evidence="2">
    <location>
        <begin position="36"/>
        <end position="55"/>
    </location>
</feature>
<dbReference type="PROSITE" id="PS50977">
    <property type="entry name" value="HTH_TETR_2"/>
    <property type="match status" value="1"/>
</dbReference>
<dbReference type="PRINTS" id="PR00455">
    <property type="entry name" value="HTHTETR"/>
</dbReference>
<gene>
    <name evidence="4" type="ORF">RI844_14215</name>
</gene>
<keyword evidence="5" id="KW-1185">Reference proteome</keyword>
<sequence>MLNCEQKHKNGLSARGQLILAAAQKLFLKHGFDETSLEMIISEAGGSRRSIYNEFNNKQGLLMAVMQQQVAIQIDTIAAIKYDLEPSAALKEVVVRFVQGMLSETLVSLFRLVTQVVPKIPEVGQLIYERGPLKGCTPLADYLAYLNKQGTLVIDDCSFAAQMLIEMSKGGLHLKAILMPSVKITDDEIVQHIDRTVDLFMKAYQP</sequence>
<dbReference type="Gene3D" id="1.10.357.10">
    <property type="entry name" value="Tetracycline Repressor, domain 2"/>
    <property type="match status" value="1"/>
</dbReference>
<dbReference type="Gene3D" id="1.10.10.60">
    <property type="entry name" value="Homeodomain-like"/>
    <property type="match status" value="1"/>
</dbReference>
<dbReference type="InterPro" id="IPR039536">
    <property type="entry name" value="TetR_C_Proteobacteria"/>
</dbReference>
<organism evidence="4 5">
    <name type="scientific">Thalassotalea fonticola</name>
    <dbReference type="NCBI Taxonomy" id="3065649"/>
    <lineage>
        <taxon>Bacteria</taxon>
        <taxon>Pseudomonadati</taxon>
        <taxon>Pseudomonadota</taxon>
        <taxon>Gammaproteobacteria</taxon>
        <taxon>Alteromonadales</taxon>
        <taxon>Colwelliaceae</taxon>
        <taxon>Thalassotalea</taxon>
    </lineage>
</organism>
<keyword evidence="1 2" id="KW-0238">DNA-binding</keyword>
<dbReference type="PANTHER" id="PTHR30055">
    <property type="entry name" value="HTH-TYPE TRANSCRIPTIONAL REGULATOR RUTR"/>
    <property type="match status" value="1"/>
</dbReference>
<evidence type="ECO:0000313" key="4">
    <source>
        <dbReference type="EMBL" id="WOH36516.1"/>
    </source>
</evidence>
<dbReference type="Pfam" id="PF14246">
    <property type="entry name" value="TetR_C_7"/>
    <property type="match status" value="1"/>
</dbReference>
<dbReference type="Proteomes" id="UP001301442">
    <property type="component" value="Chromosome"/>
</dbReference>
<reference evidence="4 5" key="1">
    <citation type="submission" date="2023-09" db="EMBL/GenBank/DDBJ databases">
        <authorList>
            <person name="Qi X."/>
        </authorList>
    </citation>
    <scope>NUCLEOTIDE SEQUENCE [LARGE SCALE GENOMIC DNA]</scope>
    <source>
        <strain evidence="4 5">S1-1</strain>
    </source>
</reference>
<evidence type="ECO:0000313" key="5">
    <source>
        <dbReference type="Proteomes" id="UP001301442"/>
    </source>
</evidence>
<proteinExistence type="predicted"/>
<evidence type="ECO:0000259" key="3">
    <source>
        <dbReference type="PROSITE" id="PS50977"/>
    </source>
</evidence>
<evidence type="ECO:0000256" key="1">
    <source>
        <dbReference type="ARBA" id="ARBA00023125"/>
    </source>
</evidence>
<evidence type="ECO:0000256" key="2">
    <source>
        <dbReference type="PROSITE-ProRule" id="PRU00335"/>
    </source>
</evidence>